<dbReference type="Gene3D" id="1.20.140.10">
    <property type="entry name" value="Butyryl-CoA Dehydrogenase, subunit A, domain 3"/>
    <property type="match status" value="1"/>
</dbReference>
<dbReference type="Proteomes" id="UP000253094">
    <property type="component" value="Unassembled WGS sequence"/>
</dbReference>
<dbReference type="InterPro" id="IPR006091">
    <property type="entry name" value="Acyl-CoA_Oxase/DH_mid-dom"/>
</dbReference>
<evidence type="ECO:0000259" key="9">
    <source>
        <dbReference type="Pfam" id="PF02771"/>
    </source>
</evidence>
<keyword evidence="4 5" id="KW-0274">FAD</keyword>
<proteinExistence type="inferred from homology"/>
<feature type="domain" description="Acyl-CoA oxidase/dehydrogenase middle" evidence="8">
    <location>
        <begin position="125"/>
        <end position="222"/>
    </location>
</feature>
<evidence type="ECO:0000256" key="2">
    <source>
        <dbReference type="ARBA" id="ARBA00009347"/>
    </source>
</evidence>
<evidence type="ECO:0000256" key="5">
    <source>
        <dbReference type="RuleBase" id="RU362125"/>
    </source>
</evidence>
<evidence type="ECO:0000256" key="6">
    <source>
        <dbReference type="SAM" id="Coils"/>
    </source>
</evidence>
<dbReference type="InterPro" id="IPR046373">
    <property type="entry name" value="Acyl-CoA_Oxase/DH_mid-dom_sf"/>
</dbReference>
<dbReference type="AlphaFoldDB" id="A0A367FIU0"/>
<dbReference type="SUPFAM" id="SSF56645">
    <property type="entry name" value="Acyl-CoA dehydrogenase NM domain-like"/>
    <property type="match status" value="1"/>
</dbReference>
<dbReference type="Pfam" id="PF02770">
    <property type="entry name" value="Acyl-CoA_dh_M"/>
    <property type="match status" value="1"/>
</dbReference>
<evidence type="ECO:0000259" key="8">
    <source>
        <dbReference type="Pfam" id="PF02770"/>
    </source>
</evidence>
<dbReference type="Gene3D" id="1.10.540.10">
    <property type="entry name" value="Acyl-CoA dehydrogenase/oxidase, N-terminal domain"/>
    <property type="match status" value="1"/>
</dbReference>
<evidence type="ECO:0000256" key="4">
    <source>
        <dbReference type="ARBA" id="ARBA00022827"/>
    </source>
</evidence>
<dbReference type="InterPro" id="IPR009100">
    <property type="entry name" value="AcylCoA_DH/oxidase_NM_dom_sf"/>
</dbReference>
<dbReference type="GO" id="GO:0003995">
    <property type="term" value="F:acyl-CoA dehydrogenase activity"/>
    <property type="evidence" value="ECO:0007669"/>
    <property type="project" value="TreeGrafter"/>
</dbReference>
<reference evidence="10 11" key="1">
    <citation type="submission" date="2018-06" db="EMBL/GenBank/DDBJ databases">
        <title>Sphaerisporangium craniellae sp. nov., isolated from a marine sponge in the South China Sea.</title>
        <authorList>
            <person name="Li L."/>
        </authorList>
    </citation>
    <scope>NUCLEOTIDE SEQUENCE [LARGE SCALE GENOMIC DNA]</scope>
    <source>
        <strain evidence="10 11">CCTCC AA 208026</strain>
    </source>
</reference>
<keyword evidence="3 5" id="KW-0285">Flavoprotein</keyword>
<protein>
    <submittedName>
        <fullName evidence="10">Acyl-CoA dehydrogenase</fullName>
    </submittedName>
</protein>
<sequence length="590" mass="64988">MTVKEQVAVAEELERYLGDPHDPASPMSFAKIIDLDEREEFPYELVGLLQRWQVHQYCLPAAFGGRAGDVEVGFNLLRLVARRDPTTATALMLTNLAFMPTWIAGTDEQKRHFVGAINRGARMAWGLSERDHGSDVLSNEMRAEKVHGGYLLTGEKWLIGNATVADVVSVQARTSERGGPGGWSIFAVDKRRCPAGSVVHLPNERIHGLRALDMSGIRLDGVFVPDSARLGAEGQGLELALKSGQVARTTINGMGLGAVDTAMRVTLDFVTERVIFGQKVIDVPYTRRQLAESFADMIVADAVTTGAVRGLQANPGQASIYSSVVKYYVPTSLERTLSQLSVVLGARLYLRSHPHYGIYQKMLRDALVAIFADGNTVVNLKNVALQLDGLLEKVGGPVTPEADARVQAQYDLDATLPEWNPADQQLFSRGADDTVLLLPDAVRRLREQAGVHPDERQRHWLSRAADVAESLHQELDRVRAEVGRLREAHGKGYAGTAELFRLAEQYCAVHAAAATAHLFTRSARALAEPFPDGALLLMCLERLARQFHPVRPVTDQEVVDRVVEILRGLHSGRQLFSFWQFQLSASGERR</sequence>
<comment type="similarity">
    <text evidence="2 5">Belongs to the acyl-CoA dehydrogenase family.</text>
</comment>
<feature type="domain" description="Acyl-CoA dehydrogenase/oxidase N-terminal" evidence="9">
    <location>
        <begin position="34"/>
        <end position="120"/>
    </location>
</feature>
<dbReference type="PANTHER" id="PTHR43884:SF19">
    <property type="entry name" value="ACYL-COA DEHYDROGENASE FADE4-RELATED"/>
    <property type="match status" value="1"/>
</dbReference>
<comment type="caution">
    <text evidence="10">The sequence shown here is derived from an EMBL/GenBank/DDBJ whole genome shotgun (WGS) entry which is preliminary data.</text>
</comment>
<dbReference type="Pfam" id="PF00441">
    <property type="entry name" value="Acyl-CoA_dh_1"/>
    <property type="match status" value="1"/>
</dbReference>
<dbReference type="Pfam" id="PF02771">
    <property type="entry name" value="Acyl-CoA_dh_N"/>
    <property type="match status" value="1"/>
</dbReference>
<gene>
    <name evidence="10" type="ORF">DQ384_16225</name>
</gene>
<dbReference type="EMBL" id="QOIL01000008">
    <property type="protein sequence ID" value="RCG30286.1"/>
    <property type="molecule type" value="Genomic_DNA"/>
</dbReference>
<dbReference type="OrthoDB" id="3666321at2"/>
<keyword evidence="5" id="KW-0560">Oxidoreductase</keyword>
<dbReference type="Gene3D" id="2.40.110.10">
    <property type="entry name" value="Butyryl-CoA Dehydrogenase, subunit A, domain 2"/>
    <property type="match status" value="1"/>
</dbReference>
<comment type="cofactor">
    <cofactor evidence="1 5">
        <name>FAD</name>
        <dbReference type="ChEBI" id="CHEBI:57692"/>
    </cofactor>
</comment>
<feature type="domain" description="Acyl-CoA dehydrogenase/oxidase C-terminal" evidence="7">
    <location>
        <begin position="234"/>
        <end position="384"/>
    </location>
</feature>
<dbReference type="GO" id="GO:0005886">
    <property type="term" value="C:plasma membrane"/>
    <property type="evidence" value="ECO:0007669"/>
    <property type="project" value="TreeGrafter"/>
</dbReference>
<evidence type="ECO:0000313" key="10">
    <source>
        <dbReference type="EMBL" id="RCG30286.1"/>
    </source>
</evidence>
<dbReference type="PANTHER" id="PTHR43884">
    <property type="entry name" value="ACYL-COA DEHYDROGENASE"/>
    <property type="match status" value="1"/>
</dbReference>
<keyword evidence="6" id="KW-0175">Coiled coil</keyword>
<organism evidence="10 11">
    <name type="scientific">Sphaerisporangium album</name>
    <dbReference type="NCBI Taxonomy" id="509200"/>
    <lineage>
        <taxon>Bacteria</taxon>
        <taxon>Bacillati</taxon>
        <taxon>Actinomycetota</taxon>
        <taxon>Actinomycetes</taxon>
        <taxon>Streptosporangiales</taxon>
        <taxon>Streptosporangiaceae</taxon>
        <taxon>Sphaerisporangium</taxon>
    </lineage>
</organism>
<dbReference type="RefSeq" id="WP_114029649.1">
    <property type="nucleotide sequence ID" value="NZ_QOIL01000008.1"/>
</dbReference>
<keyword evidence="11" id="KW-1185">Reference proteome</keyword>
<dbReference type="CDD" id="cd00567">
    <property type="entry name" value="ACAD"/>
    <property type="match status" value="1"/>
</dbReference>
<dbReference type="InterPro" id="IPR036250">
    <property type="entry name" value="AcylCo_DH-like_C"/>
</dbReference>
<dbReference type="InterPro" id="IPR037069">
    <property type="entry name" value="AcylCoA_DH/ox_N_sf"/>
</dbReference>
<feature type="coiled-coil region" evidence="6">
    <location>
        <begin position="461"/>
        <end position="488"/>
    </location>
</feature>
<dbReference type="InterPro" id="IPR009075">
    <property type="entry name" value="AcylCo_DH/oxidase_C"/>
</dbReference>
<evidence type="ECO:0000256" key="1">
    <source>
        <dbReference type="ARBA" id="ARBA00001974"/>
    </source>
</evidence>
<evidence type="ECO:0000313" key="11">
    <source>
        <dbReference type="Proteomes" id="UP000253094"/>
    </source>
</evidence>
<name>A0A367FIU0_9ACTN</name>
<evidence type="ECO:0000259" key="7">
    <source>
        <dbReference type="Pfam" id="PF00441"/>
    </source>
</evidence>
<dbReference type="InterPro" id="IPR013786">
    <property type="entry name" value="AcylCoA_DH/ox_N"/>
</dbReference>
<dbReference type="SUPFAM" id="SSF47203">
    <property type="entry name" value="Acyl-CoA dehydrogenase C-terminal domain-like"/>
    <property type="match status" value="1"/>
</dbReference>
<accession>A0A367FIU0</accession>
<dbReference type="GO" id="GO:0050660">
    <property type="term" value="F:flavin adenine dinucleotide binding"/>
    <property type="evidence" value="ECO:0007669"/>
    <property type="project" value="InterPro"/>
</dbReference>
<evidence type="ECO:0000256" key="3">
    <source>
        <dbReference type="ARBA" id="ARBA00022630"/>
    </source>
</evidence>